<accession>A0A6J4SJ44</accession>
<dbReference type="AlphaFoldDB" id="A0A6J4SJ44"/>
<reference evidence="2" key="1">
    <citation type="submission" date="2020-02" db="EMBL/GenBank/DDBJ databases">
        <authorList>
            <person name="Meier V. D."/>
        </authorList>
    </citation>
    <scope>NUCLEOTIDE SEQUENCE</scope>
    <source>
        <strain evidence="2">AVDCRST_MAG12</strain>
    </source>
</reference>
<evidence type="ECO:0000256" key="1">
    <source>
        <dbReference type="SAM" id="MobiDB-lite"/>
    </source>
</evidence>
<gene>
    <name evidence="2" type="ORF">AVDCRST_MAG12-2444</name>
</gene>
<organism evidence="2">
    <name type="scientific">uncultured Rubrobacteraceae bacterium</name>
    <dbReference type="NCBI Taxonomy" id="349277"/>
    <lineage>
        <taxon>Bacteria</taxon>
        <taxon>Bacillati</taxon>
        <taxon>Actinomycetota</taxon>
        <taxon>Rubrobacteria</taxon>
        <taxon>Rubrobacterales</taxon>
        <taxon>Rubrobacteraceae</taxon>
        <taxon>environmental samples</taxon>
    </lineage>
</organism>
<feature type="compositionally biased region" description="Basic and acidic residues" evidence="1">
    <location>
        <begin position="84"/>
        <end position="99"/>
    </location>
</feature>
<proteinExistence type="predicted"/>
<dbReference type="EMBL" id="CADCVK010000357">
    <property type="protein sequence ID" value="CAA9497355.1"/>
    <property type="molecule type" value="Genomic_DNA"/>
</dbReference>
<dbReference type="GO" id="GO:0051745">
    <property type="term" value="F:4-hydroxy-3-methylbut-2-enyl diphosphate reductase activity"/>
    <property type="evidence" value="ECO:0007669"/>
    <property type="project" value="UniProtKB-EC"/>
</dbReference>
<dbReference type="EC" id="1.17.7.4" evidence="2"/>
<feature type="compositionally biased region" description="Basic and acidic residues" evidence="1">
    <location>
        <begin position="32"/>
        <end position="49"/>
    </location>
</feature>
<feature type="region of interest" description="Disordered" evidence="1">
    <location>
        <begin position="1"/>
        <end position="112"/>
    </location>
</feature>
<feature type="non-terminal residue" evidence="2">
    <location>
        <position position="1"/>
    </location>
</feature>
<feature type="non-terminal residue" evidence="2">
    <location>
        <position position="112"/>
    </location>
</feature>
<protein>
    <submittedName>
        <fullName evidence="2">4-hydroxy-3-methylbut-2-enyl diphosphate reductase</fullName>
        <ecNumber evidence="2">1.17.7.4</ecNumber>
    </submittedName>
</protein>
<sequence length="112" mass="12271">DGAEILPQGFQDARGGAAPPRPRLPLRGRRPRAGERQRARCGRAHDPAGRRVRFLLRGGPGRGLRLPDPREVPRPAHLYNGGHDPQRLHERPPARDGHRIPLHGLRGPDGGG</sequence>
<evidence type="ECO:0000313" key="2">
    <source>
        <dbReference type="EMBL" id="CAA9497355.1"/>
    </source>
</evidence>
<feature type="compositionally biased region" description="Basic and acidic residues" evidence="1">
    <location>
        <begin position="65"/>
        <end position="74"/>
    </location>
</feature>
<keyword evidence="2" id="KW-0560">Oxidoreductase</keyword>
<name>A0A6J4SJ44_9ACTN</name>